<evidence type="ECO:0000313" key="2">
    <source>
        <dbReference type="Proteomes" id="UP000010471"/>
    </source>
</evidence>
<keyword evidence="2" id="KW-1185">Reference proteome</keyword>
<name>K9WR91_9CYAN</name>
<proteinExistence type="predicted"/>
<evidence type="ECO:0000313" key="1">
    <source>
        <dbReference type="EMBL" id="AFZ22311.1"/>
    </source>
</evidence>
<dbReference type="OrthoDB" id="565210at2"/>
<geneLocation type="plasmid" evidence="1 2">
    <name>pMIC7113.06</name>
</geneLocation>
<dbReference type="HOGENOM" id="CLU_193734_0_0_3"/>
<dbReference type="AlphaFoldDB" id="K9WR91"/>
<dbReference type="KEGG" id="mic:Mic7113_6750"/>
<gene>
    <name evidence="1" type="ORF">Mic7113_6750</name>
</gene>
<dbReference type="RefSeq" id="WP_015186319.1">
    <property type="nucleotide sequence ID" value="NC_019742.1"/>
</dbReference>
<organism evidence="1 2">
    <name type="scientific">Allocoleopsis franciscana PCC 7113</name>
    <dbReference type="NCBI Taxonomy" id="1173027"/>
    <lineage>
        <taxon>Bacteria</taxon>
        <taxon>Bacillati</taxon>
        <taxon>Cyanobacteriota</taxon>
        <taxon>Cyanophyceae</taxon>
        <taxon>Coleofasciculales</taxon>
        <taxon>Coleofasciculaceae</taxon>
        <taxon>Allocoleopsis</taxon>
        <taxon>Allocoleopsis franciscana</taxon>
    </lineage>
</organism>
<protein>
    <submittedName>
        <fullName evidence="1">Uncharacterized protein</fullName>
    </submittedName>
</protein>
<dbReference type="EMBL" id="CP003636">
    <property type="protein sequence ID" value="AFZ22311.1"/>
    <property type="molecule type" value="Genomic_DNA"/>
</dbReference>
<accession>K9WR91</accession>
<dbReference type="Proteomes" id="UP000010471">
    <property type="component" value="Plasmid pMIC7113.06"/>
</dbReference>
<sequence length="83" mass="9661">MKIRGILRGKTIELLEAIPVPDGLEIFIEIPDNLLIERDERWEQLQAVIGAWKDDDEITGIFNEIDRERHADLGEFINFDDLN</sequence>
<reference evidence="1 2" key="1">
    <citation type="submission" date="2012-06" db="EMBL/GenBank/DDBJ databases">
        <title>Finished plasmid 6 of genome of Microcoleus sp. PCC 7113.</title>
        <authorList>
            <consortium name="US DOE Joint Genome Institute"/>
            <person name="Gugger M."/>
            <person name="Coursin T."/>
            <person name="Rippka R."/>
            <person name="Tandeau De Marsac N."/>
            <person name="Huntemann M."/>
            <person name="Wei C.-L."/>
            <person name="Han J."/>
            <person name="Detter J.C."/>
            <person name="Han C."/>
            <person name="Tapia R."/>
            <person name="Chen A."/>
            <person name="Kyrpides N."/>
            <person name="Mavromatis K."/>
            <person name="Markowitz V."/>
            <person name="Szeto E."/>
            <person name="Ivanova N."/>
            <person name="Pagani I."/>
            <person name="Pati A."/>
            <person name="Goodwin L."/>
            <person name="Nordberg H.P."/>
            <person name="Cantor M.N."/>
            <person name="Hua S.X."/>
            <person name="Woyke T."/>
            <person name="Kerfeld C.A."/>
        </authorList>
    </citation>
    <scope>NUCLEOTIDE SEQUENCE [LARGE SCALE GENOMIC DNA]</scope>
    <source>
        <strain evidence="1 2">PCC 7113</strain>
        <plasmid evidence="1 2">pMIC7113.06</plasmid>
    </source>
</reference>
<keyword evidence="1" id="KW-0614">Plasmid</keyword>